<dbReference type="Gene3D" id="1.10.760.10">
    <property type="entry name" value="Cytochrome c-like domain"/>
    <property type="match status" value="1"/>
</dbReference>
<dbReference type="EMBL" id="JBHMEC010000009">
    <property type="protein sequence ID" value="MFB9149210.1"/>
    <property type="molecule type" value="Genomic_DNA"/>
</dbReference>
<keyword evidence="1 4" id="KW-0349">Heme</keyword>
<keyword evidence="5" id="KW-0732">Signal</keyword>
<evidence type="ECO:0000256" key="2">
    <source>
        <dbReference type="ARBA" id="ARBA00022723"/>
    </source>
</evidence>
<evidence type="ECO:0000313" key="8">
    <source>
        <dbReference type="Proteomes" id="UP001589670"/>
    </source>
</evidence>
<evidence type="ECO:0000256" key="5">
    <source>
        <dbReference type="SAM" id="SignalP"/>
    </source>
</evidence>
<keyword evidence="2 4" id="KW-0479">Metal-binding</keyword>
<reference evidence="7 8" key="1">
    <citation type="submission" date="2024-09" db="EMBL/GenBank/DDBJ databases">
        <authorList>
            <person name="Sun Q."/>
            <person name="Mori K."/>
        </authorList>
    </citation>
    <scope>NUCLEOTIDE SEQUENCE [LARGE SCALE GENOMIC DNA]</scope>
    <source>
        <strain evidence="7 8">CECT 9424</strain>
    </source>
</reference>
<feature type="chain" id="PRO_5045612033" evidence="5">
    <location>
        <begin position="19"/>
        <end position="131"/>
    </location>
</feature>
<dbReference type="Pfam" id="PF13442">
    <property type="entry name" value="Cytochrome_CBB3"/>
    <property type="match status" value="1"/>
</dbReference>
<dbReference type="SUPFAM" id="SSF46626">
    <property type="entry name" value="Cytochrome c"/>
    <property type="match status" value="1"/>
</dbReference>
<feature type="signal peptide" evidence="5">
    <location>
        <begin position="1"/>
        <end position="18"/>
    </location>
</feature>
<evidence type="ECO:0000256" key="1">
    <source>
        <dbReference type="ARBA" id="ARBA00022617"/>
    </source>
</evidence>
<dbReference type="Proteomes" id="UP001589670">
    <property type="component" value="Unassembled WGS sequence"/>
</dbReference>
<comment type="caution">
    <text evidence="7">The sequence shown here is derived from an EMBL/GenBank/DDBJ whole genome shotgun (WGS) entry which is preliminary data.</text>
</comment>
<keyword evidence="8" id="KW-1185">Reference proteome</keyword>
<evidence type="ECO:0000313" key="7">
    <source>
        <dbReference type="EMBL" id="MFB9149210.1"/>
    </source>
</evidence>
<feature type="domain" description="Cytochrome c" evidence="6">
    <location>
        <begin position="19"/>
        <end position="129"/>
    </location>
</feature>
<organism evidence="7 8">
    <name type="scientific">Roseovarius ramblicola</name>
    <dbReference type="NCBI Taxonomy" id="2022336"/>
    <lineage>
        <taxon>Bacteria</taxon>
        <taxon>Pseudomonadati</taxon>
        <taxon>Pseudomonadota</taxon>
        <taxon>Alphaproteobacteria</taxon>
        <taxon>Rhodobacterales</taxon>
        <taxon>Roseobacteraceae</taxon>
        <taxon>Roseovarius</taxon>
    </lineage>
</organism>
<name>A0ABV5HZR5_9RHOB</name>
<accession>A0ABV5HZR5</accession>
<protein>
    <submittedName>
        <fullName evidence="7">C-type cytochrome</fullName>
    </submittedName>
</protein>
<dbReference type="RefSeq" id="WP_377067891.1">
    <property type="nucleotide sequence ID" value="NZ_JBHMEC010000009.1"/>
</dbReference>
<evidence type="ECO:0000256" key="3">
    <source>
        <dbReference type="ARBA" id="ARBA00023004"/>
    </source>
</evidence>
<evidence type="ECO:0000259" key="6">
    <source>
        <dbReference type="PROSITE" id="PS51007"/>
    </source>
</evidence>
<dbReference type="InterPro" id="IPR036909">
    <property type="entry name" value="Cyt_c-like_dom_sf"/>
</dbReference>
<evidence type="ECO:0000256" key="4">
    <source>
        <dbReference type="PROSITE-ProRule" id="PRU00433"/>
    </source>
</evidence>
<sequence>MRWLLTGLVIAAAGIAAAQDAHIGERLYDRYCGACHGETGAGDGPMTRVLTPPPPDLTRLAAQNDGTFPRRRVVWRIDGRDPILAHGNEMPVFGELLAGEALDIRDETGEVLHSTQPMADLLAFLESLQVR</sequence>
<dbReference type="PROSITE" id="PS51007">
    <property type="entry name" value="CYTC"/>
    <property type="match status" value="1"/>
</dbReference>
<proteinExistence type="predicted"/>
<dbReference type="InterPro" id="IPR009056">
    <property type="entry name" value="Cyt_c-like_dom"/>
</dbReference>
<keyword evidence="3 4" id="KW-0408">Iron</keyword>
<gene>
    <name evidence="7" type="ORF">ACFFU4_05525</name>
</gene>